<gene>
    <name evidence="1" type="ORF">GOBAR_AA18723</name>
</gene>
<protein>
    <submittedName>
        <fullName evidence="1">Uncharacterized protein</fullName>
    </submittedName>
</protein>
<organism evidence="1 2">
    <name type="scientific">Gossypium barbadense</name>
    <name type="common">Sea Island cotton</name>
    <name type="synonym">Hibiscus barbadensis</name>
    <dbReference type="NCBI Taxonomy" id="3634"/>
    <lineage>
        <taxon>Eukaryota</taxon>
        <taxon>Viridiplantae</taxon>
        <taxon>Streptophyta</taxon>
        <taxon>Embryophyta</taxon>
        <taxon>Tracheophyta</taxon>
        <taxon>Spermatophyta</taxon>
        <taxon>Magnoliopsida</taxon>
        <taxon>eudicotyledons</taxon>
        <taxon>Gunneridae</taxon>
        <taxon>Pentapetalae</taxon>
        <taxon>rosids</taxon>
        <taxon>malvids</taxon>
        <taxon>Malvales</taxon>
        <taxon>Malvaceae</taxon>
        <taxon>Malvoideae</taxon>
        <taxon>Gossypium</taxon>
    </lineage>
</organism>
<reference evidence="1 2" key="1">
    <citation type="submission" date="2015-01" db="EMBL/GenBank/DDBJ databases">
        <title>Genome of allotetraploid Gossypium barbadense reveals genomic plasticity and fiber elongation in cotton evolution.</title>
        <authorList>
            <person name="Chen X."/>
            <person name="Liu X."/>
            <person name="Zhao B."/>
            <person name="Zheng H."/>
            <person name="Hu Y."/>
            <person name="Lu G."/>
            <person name="Yang C."/>
            <person name="Chen J."/>
            <person name="Shan C."/>
            <person name="Zhang L."/>
            <person name="Zhou Y."/>
            <person name="Wang L."/>
            <person name="Guo W."/>
            <person name="Bai Y."/>
            <person name="Ruan J."/>
            <person name="Shangguan X."/>
            <person name="Mao Y."/>
            <person name="Jiang J."/>
            <person name="Zhu Y."/>
            <person name="Lei J."/>
            <person name="Kang H."/>
            <person name="Chen S."/>
            <person name="He X."/>
            <person name="Wang R."/>
            <person name="Wang Y."/>
            <person name="Chen J."/>
            <person name="Wang L."/>
            <person name="Yu S."/>
            <person name="Wang B."/>
            <person name="Wei J."/>
            <person name="Song S."/>
            <person name="Lu X."/>
            <person name="Gao Z."/>
            <person name="Gu W."/>
            <person name="Deng X."/>
            <person name="Ma D."/>
            <person name="Wang S."/>
            <person name="Liang W."/>
            <person name="Fang L."/>
            <person name="Cai C."/>
            <person name="Zhu X."/>
            <person name="Zhou B."/>
            <person name="Zhang Y."/>
            <person name="Chen Z."/>
            <person name="Xu S."/>
            <person name="Zhu R."/>
            <person name="Wang S."/>
            <person name="Zhang T."/>
            <person name="Zhao G."/>
        </authorList>
    </citation>
    <scope>NUCLEOTIDE SEQUENCE [LARGE SCALE GENOMIC DNA]</scope>
    <source>
        <strain evidence="2">cv. Xinhai21</strain>
        <tissue evidence="1">Leaf</tissue>
    </source>
</reference>
<dbReference type="EMBL" id="KZ665019">
    <property type="protein sequence ID" value="PPS01940.1"/>
    <property type="molecule type" value="Genomic_DNA"/>
</dbReference>
<accession>A0A2P5XF11</accession>
<dbReference type="Proteomes" id="UP000239757">
    <property type="component" value="Unassembled WGS sequence"/>
</dbReference>
<sequence>MMTRCSGETLEAMASGSKKSWPPLSSSTLIRSSGSVSLLLKQPPAILRTHAICICCTRSYDSQFSFGFHSRNPKLLKQMEWRFELGIRILPGPSVAVGGGGDMAAIMWRKEAWTIKKRRNELKLF</sequence>
<evidence type="ECO:0000313" key="2">
    <source>
        <dbReference type="Proteomes" id="UP000239757"/>
    </source>
</evidence>
<name>A0A2P5XF11_GOSBA</name>
<dbReference type="AlphaFoldDB" id="A0A2P5XF11"/>
<evidence type="ECO:0000313" key="1">
    <source>
        <dbReference type="EMBL" id="PPS01940.1"/>
    </source>
</evidence>
<proteinExistence type="predicted"/>